<keyword evidence="3" id="KW-1185">Reference proteome</keyword>
<organism evidence="2 3">
    <name type="scientific">Georgenia soli</name>
    <dbReference type="NCBI Taxonomy" id="638953"/>
    <lineage>
        <taxon>Bacteria</taxon>
        <taxon>Bacillati</taxon>
        <taxon>Actinomycetota</taxon>
        <taxon>Actinomycetes</taxon>
        <taxon>Micrococcales</taxon>
        <taxon>Bogoriellaceae</taxon>
        <taxon>Georgenia</taxon>
    </lineage>
</organism>
<protein>
    <submittedName>
        <fullName evidence="2">Uncharacterized protein</fullName>
    </submittedName>
</protein>
<gene>
    <name evidence="2" type="ORF">ATJ97_2348</name>
</gene>
<keyword evidence="1" id="KW-0472">Membrane</keyword>
<dbReference type="Proteomes" id="UP000222106">
    <property type="component" value="Unassembled WGS sequence"/>
</dbReference>
<feature type="transmembrane region" description="Helical" evidence="1">
    <location>
        <begin position="12"/>
        <end position="31"/>
    </location>
</feature>
<comment type="caution">
    <text evidence="2">The sequence shown here is derived from an EMBL/GenBank/DDBJ whole genome shotgun (WGS) entry which is preliminary data.</text>
</comment>
<keyword evidence="1" id="KW-0812">Transmembrane</keyword>
<evidence type="ECO:0000313" key="2">
    <source>
        <dbReference type="EMBL" id="PFG39830.1"/>
    </source>
</evidence>
<name>A0A2A9ENL4_9MICO</name>
<evidence type="ECO:0000313" key="3">
    <source>
        <dbReference type="Proteomes" id="UP000222106"/>
    </source>
</evidence>
<sequence length="33" mass="3516">MAGAAVLATLGQWTWLFSPLLALAAIALSFVRR</sequence>
<evidence type="ECO:0000256" key="1">
    <source>
        <dbReference type="SAM" id="Phobius"/>
    </source>
</evidence>
<keyword evidence="1" id="KW-1133">Transmembrane helix</keyword>
<accession>A0A2A9ENL4</accession>
<dbReference type="EMBL" id="PDJI01000004">
    <property type="protein sequence ID" value="PFG39830.1"/>
    <property type="molecule type" value="Genomic_DNA"/>
</dbReference>
<proteinExistence type="predicted"/>
<reference evidence="2 3" key="1">
    <citation type="submission" date="2017-10" db="EMBL/GenBank/DDBJ databases">
        <title>Sequencing the genomes of 1000 actinobacteria strains.</title>
        <authorList>
            <person name="Klenk H.-P."/>
        </authorList>
    </citation>
    <scope>NUCLEOTIDE SEQUENCE [LARGE SCALE GENOMIC DNA]</scope>
    <source>
        <strain evidence="2 3">DSM 21838</strain>
    </source>
</reference>
<dbReference type="AlphaFoldDB" id="A0A2A9ENL4"/>